<keyword evidence="2" id="KW-1185">Reference proteome</keyword>
<evidence type="ECO:0000313" key="2">
    <source>
        <dbReference type="Proteomes" id="UP000185669"/>
    </source>
</evidence>
<evidence type="ECO:0000313" key="1">
    <source>
        <dbReference type="EMBL" id="SIR60409.1"/>
    </source>
</evidence>
<dbReference type="RefSeq" id="WP_076546247.1">
    <property type="nucleotide sequence ID" value="NZ_FTNC01000044.1"/>
</dbReference>
<name>A0A1N7C9X1_9FIRM</name>
<accession>A0A1N7C9X1</accession>
<reference evidence="2" key="1">
    <citation type="submission" date="2017-01" db="EMBL/GenBank/DDBJ databases">
        <authorList>
            <person name="Varghese N."/>
            <person name="Submissions S."/>
        </authorList>
    </citation>
    <scope>NUCLEOTIDE SEQUENCE [LARGE SCALE GENOMIC DNA]</scope>
    <source>
        <strain evidence="2">ATCC 700103</strain>
    </source>
</reference>
<dbReference type="AlphaFoldDB" id="A0A1N7C9X1"/>
<sequence length="60" mass="7253">MENELYKIKANLKSVNMESKEKRFKFLNSLIFDAKQPLTEKAWDRLEKIENLKLLDFYLS</sequence>
<gene>
    <name evidence="1" type="ORF">SAMN05421834_1447</name>
</gene>
<dbReference type="EMBL" id="FTNC01000044">
    <property type="protein sequence ID" value="SIR60409.1"/>
    <property type="molecule type" value="Genomic_DNA"/>
</dbReference>
<dbReference type="Proteomes" id="UP000185669">
    <property type="component" value="Unassembled WGS sequence"/>
</dbReference>
<proteinExistence type="predicted"/>
<protein>
    <submittedName>
        <fullName evidence="1">Uncharacterized protein</fullName>
    </submittedName>
</protein>
<organism evidence="1 2">
    <name type="scientific">Halanaerobium kushneri</name>
    <dbReference type="NCBI Taxonomy" id="56779"/>
    <lineage>
        <taxon>Bacteria</taxon>
        <taxon>Bacillati</taxon>
        <taxon>Bacillota</taxon>
        <taxon>Clostridia</taxon>
        <taxon>Halanaerobiales</taxon>
        <taxon>Halanaerobiaceae</taxon>
        <taxon>Halanaerobium</taxon>
    </lineage>
</organism>